<evidence type="ECO:0000313" key="1">
    <source>
        <dbReference type="EMBL" id="GAI93487.1"/>
    </source>
</evidence>
<reference evidence="1" key="1">
    <citation type="journal article" date="2014" name="Front. Microbiol.">
        <title>High frequency of phylogenetically diverse reductive dehalogenase-homologous genes in deep subseafloor sedimentary metagenomes.</title>
        <authorList>
            <person name="Kawai M."/>
            <person name="Futagami T."/>
            <person name="Toyoda A."/>
            <person name="Takaki Y."/>
            <person name="Nishi S."/>
            <person name="Hori S."/>
            <person name="Arai W."/>
            <person name="Tsubouchi T."/>
            <person name="Morono Y."/>
            <person name="Uchiyama I."/>
            <person name="Ito T."/>
            <person name="Fujiyama A."/>
            <person name="Inagaki F."/>
            <person name="Takami H."/>
        </authorList>
    </citation>
    <scope>NUCLEOTIDE SEQUENCE</scope>
    <source>
        <strain evidence="1">Expedition CK06-06</strain>
    </source>
</reference>
<protein>
    <submittedName>
        <fullName evidence="1">Uncharacterized protein</fullName>
    </submittedName>
</protein>
<name>X1SKE6_9ZZZZ</name>
<gene>
    <name evidence="1" type="ORF">S12H4_34771</name>
</gene>
<accession>X1SKE6</accession>
<proteinExistence type="predicted"/>
<dbReference type="AlphaFoldDB" id="X1SKE6"/>
<sequence>MKQGILETSPTLIYSIGKRIAIEDRVFHYCFGTDEGGLDAAGAAVAVAGNPSSQIGCFYNSNVHYHGDSANQALIPAGNIEFDWAYLTTAAGGHVA</sequence>
<feature type="non-terminal residue" evidence="1">
    <location>
        <position position="96"/>
    </location>
</feature>
<dbReference type="EMBL" id="BARW01020596">
    <property type="protein sequence ID" value="GAI93487.1"/>
    <property type="molecule type" value="Genomic_DNA"/>
</dbReference>
<organism evidence="1">
    <name type="scientific">marine sediment metagenome</name>
    <dbReference type="NCBI Taxonomy" id="412755"/>
    <lineage>
        <taxon>unclassified sequences</taxon>
        <taxon>metagenomes</taxon>
        <taxon>ecological metagenomes</taxon>
    </lineage>
</organism>
<comment type="caution">
    <text evidence="1">The sequence shown here is derived from an EMBL/GenBank/DDBJ whole genome shotgun (WGS) entry which is preliminary data.</text>
</comment>